<comment type="caution">
    <text evidence="1">The sequence shown here is derived from an EMBL/GenBank/DDBJ whole genome shotgun (WGS) entry which is preliminary data.</text>
</comment>
<name>A0A840IML3_9PSEU</name>
<dbReference type="Proteomes" id="UP000581769">
    <property type="component" value="Unassembled WGS sequence"/>
</dbReference>
<dbReference type="AlphaFoldDB" id="A0A840IML3"/>
<reference evidence="1 2" key="1">
    <citation type="submission" date="2020-08" db="EMBL/GenBank/DDBJ databases">
        <title>Sequencing the genomes of 1000 actinobacteria strains.</title>
        <authorList>
            <person name="Klenk H.-P."/>
        </authorList>
    </citation>
    <scope>NUCLEOTIDE SEQUENCE [LARGE SCALE GENOMIC DNA]</scope>
    <source>
        <strain evidence="1 2">DSM 45859</strain>
    </source>
</reference>
<keyword evidence="2" id="KW-1185">Reference proteome</keyword>
<sequence length="69" mass="7673">MLTIGLATGYLLREYRDALIHHPATRALADIVAMAVVALAHTACRALQRARRRLAAILDDELGRRPRAR</sequence>
<evidence type="ECO:0000313" key="1">
    <source>
        <dbReference type="EMBL" id="MBB4682617.1"/>
    </source>
</evidence>
<evidence type="ECO:0000313" key="2">
    <source>
        <dbReference type="Proteomes" id="UP000581769"/>
    </source>
</evidence>
<proteinExistence type="predicted"/>
<dbReference type="EMBL" id="JACHMG010000001">
    <property type="protein sequence ID" value="MBB4682617.1"/>
    <property type="molecule type" value="Genomic_DNA"/>
</dbReference>
<organism evidence="1 2">
    <name type="scientific">Amycolatopsis jiangsuensis</name>
    <dbReference type="NCBI Taxonomy" id="1181879"/>
    <lineage>
        <taxon>Bacteria</taxon>
        <taxon>Bacillati</taxon>
        <taxon>Actinomycetota</taxon>
        <taxon>Actinomycetes</taxon>
        <taxon>Pseudonocardiales</taxon>
        <taxon>Pseudonocardiaceae</taxon>
        <taxon>Amycolatopsis</taxon>
    </lineage>
</organism>
<dbReference type="RefSeq" id="WP_184776782.1">
    <property type="nucleotide sequence ID" value="NZ_JACHMG010000001.1"/>
</dbReference>
<protein>
    <submittedName>
        <fullName evidence="1">Uncharacterized protein</fullName>
    </submittedName>
</protein>
<gene>
    <name evidence="1" type="ORF">BJY18_000102</name>
</gene>
<accession>A0A840IML3</accession>